<dbReference type="OrthoDB" id="103349at2759"/>
<keyword evidence="7" id="KW-0325">Glycoprotein</keyword>
<dbReference type="Proteomes" id="UP000230750">
    <property type="component" value="Unassembled WGS sequence"/>
</dbReference>
<name>A0A2G8KSS3_STIJA</name>
<evidence type="ECO:0000256" key="6">
    <source>
        <dbReference type="ARBA" id="ARBA00022837"/>
    </source>
</evidence>
<keyword evidence="5" id="KW-0378">Hydrolase</keyword>
<dbReference type="Pfam" id="PF14707">
    <property type="entry name" value="Sulfatase_C"/>
    <property type="match status" value="1"/>
</dbReference>
<dbReference type="PROSITE" id="PS00523">
    <property type="entry name" value="SULFATASE_1"/>
    <property type="match status" value="1"/>
</dbReference>
<evidence type="ECO:0000256" key="7">
    <source>
        <dbReference type="ARBA" id="ARBA00023180"/>
    </source>
</evidence>
<organism evidence="9 10">
    <name type="scientific">Stichopus japonicus</name>
    <name type="common">Sea cucumber</name>
    <dbReference type="NCBI Taxonomy" id="307972"/>
    <lineage>
        <taxon>Eukaryota</taxon>
        <taxon>Metazoa</taxon>
        <taxon>Echinodermata</taxon>
        <taxon>Eleutherozoa</taxon>
        <taxon>Echinozoa</taxon>
        <taxon>Holothuroidea</taxon>
        <taxon>Aspidochirotacea</taxon>
        <taxon>Aspidochirotida</taxon>
        <taxon>Stichopodidae</taxon>
        <taxon>Apostichopus</taxon>
    </lineage>
</organism>
<keyword evidence="6" id="KW-0106">Calcium</keyword>
<dbReference type="STRING" id="307972.A0A2G8KSS3"/>
<dbReference type="FunFam" id="3.40.720.10:FF:000023">
    <property type="entry name" value="Arylsulfatase A"/>
    <property type="match status" value="1"/>
</dbReference>
<gene>
    <name evidence="9" type="ORF">BSL78_12076</name>
</gene>
<dbReference type="Gene3D" id="3.40.720.10">
    <property type="entry name" value="Alkaline Phosphatase, subunit A"/>
    <property type="match status" value="1"/>
</dbReference>
<evidence type="ECO:0000259" key="8">
    <source>
        <dbReference type="Pfam" id="PF00884"/>
    </source>
</evidence>
<dbReference type="GO" id="GO:0046872">
    <property type="term" value="F:metal ion binding"/>
    <property type="evidence" value="ECO:0007669"/>
    <property type="project" value="UniProtKB-KW"/>
</dbReference>
<dbReference type="InterPro" id="IPR024607">
    <property type="entry name" value="Sulfatase_CS"/>
</dbReference>
<keyword evidence="3" id="KW-0479">Metal-binding</keyword>
<dbReference type="InterPro" id="IPR017850">
    <property type="entry name" value="Alkaline_phosphatase_core_sf"/>
</dbReference>
<evidence type="ECO:0000256" key="3">
    <source>
        <dbReference type="ARBA" id="ARBA00022723"/>
    </source>
</evidence>
<evidence type="ECO:0000256" key="4">
    <source>
        <dbReference type="ARBA" id="ARBA00022729"/>
    </source>
</evidence>
<comment type="cofactor">
    <cofactor evidence="1">
        <name>Ca(2+)</name>
        <dbReference type="ChEBI" id="CHEBI:29108"/>
    </cofactor>
</comment>
<dbReference type="InterPro" id="IPR000917">
    <property type="entry name" value="Sulfatase_N"/>
</dbReference>
<dbReference type="Pfam" id="PF00884">
    <property type="entry name" value="Sulfatase"/>
    <property type="match status" value="1"/>
</dbReference>
<dbReference type="PANTHER" id="PTHR42693:SF11">
    <property type="entry name" value="ARYLSULFATASE A"/>
    <property type="match status" value="1"/>
</dbReference>
<accession>A0A2G8KSS3</accession>
<dbReference type="GO" id="GO:0004065">
    <property type="term" value="F:arylsulfatase activity"/>
    <property type="evidence" value="ECO:0007669"/>
    <property type="project" value="TreeGrafter"/>
</dbReference>
<sequence>MRHGERDMTIWGLETFLFTTPTSYSPSLNKLANNGLVFTQFYVSSPICTPSRAGLLTGRYATRSGTYPDTFKPDDIGGLPLNETTIAEALKPVGYRTGMIGKWHLGYGKDGQYQPSHQGFDWYYGIPYTHAECSCGPCYYPDAPCDQGNCQPQYVHCPLFANTTIVEQPVDLLTLDAKYAALATDFIRFNAQEQTPFFLYYAFHHLHIPIYSGKNFTKSTIRGHYGDALAELDWAVGEVMDTLEALNIDNNTLIFFSSDNGPALALKQLGGSAGLLKCGKSTTYEGGPRVPGIAYWPGRITPGYTTELASTLDLLPTICSIAEAPLPLATLDGVDISRVLFHGQTSPRETFYYYPGEPEPYVGVYAVRFKQFKAHFFTSGAGNSVSNDPDCKPGNFRLRKPPLLFDLHEDPSEQFDIAGRPEYEGLLQKMIQLKRDFDYNMVWAPSQINRGQNEEYQPCCKAGCTEQLVKCCQCDALDGMPQVFRSTCIAVPRT</sequence>
<keyword evidence="10" id="KW-1185">Reference proteome</keyword>
<evidence type="ECO:0000256" key="1">
    <source>
        <dbReference type="ARBA" id="ARBA00001913"/>
    </source>
</evidence>
<dbReference type="EMBL" id="MRZV01000393">
    <property type="protein sequence ID" value="PIK51048.1"/>
    <property type="molecule type" value="Genomic_DNA"/>
</dbReference>
<protein>
    <submittedName>
        <fullName evidence="9">Putative arylsulfatase A-like</fullName>
    </submittedName>
</protein>
<dbReference type="SMR" id="A0A2G8KSS3"/>
<dbReference type="InterPro" id="IPR050738">
    <property type="entry name" value="Sulfatase"/>
</dbReference>
<dbReference type="PROSITE" id="PS00149">
    <property type="entry name" value="SULFATASE_2"/>
    <property type="match status" value="1"/>
</dbReference>
<feature type="domain" description="Sulfatase N-terminal" evidence="8">
    <location>
        <begin position="18"/>
        <end position="322"/>
    </location>
</feature>
<evidence type="ECO:0000313" key="10">
    <source>
        <dbReference type="Proteomes" id="UP000230750"/>
    </source>
</evidence>
<evidence type="ECO:0000313" key="9">
    <source>
        <dbReference type="EMBL" id="PIK51048.1"/>
    </source>
</evidence>
<reference evidence="9 10" key="1">
    <citation type="journal article" date="2017" name="PLoS Biol.">
        <title>The sea cucumber genome provides insights into morphological evolution and visceral regeneration.</title>
        <authorList>
            <person name="Zhang X."/>
            <person name="Sun L."/>
            <person name="Yuan J."/>
            <person name="Sun Y."/>
            <person name="Gao Y."/>
            <person name="Zhang L."/>
            <person name="Li S."/>
            <person name="Dai H."/>
            <person name="Hamel J.F."/>
            <person name="Liu C."/>
            <person name="Yu Y."/>
            <person name="Liu S."/>
            <person name="Lin W."/>
            <person name="Guo K."/>
            <person name="Jin S."/>
            <person name="Xu P."/>
            <person name="Storey K.B."/>
            <person name="Huan P."/>
            <person name="Zhang T."/>
            <person name="Zhou Y."/>
            <person name="Zhang J."/>
            <person name="Lin C."/>
            <person name="Li X."/>
            <person name="Xing L."/>
            <person name="Huo D."/>
            <person name="Sun M."/>
            <person name="Wang L."/>
            <person name="Mercier A."/>
            <person name="Li F."/>
            <person name="Yang H."/>
            <person name="Xiang J."/>
        </authorList>
    </citation>
    <scope>NUCLEOTIDE SEQUENCE [LARGE SCALE GENOMIC DNA]</scope>
    <source>
        <strain evidence="9">Shaxun</strain>
        <tissue evidence="9">Muscle</tissue>
    </source>
</reference>
<comment type="similarity">
    <text evidence="2">Belongs to the sulfatase family.</text>
</comment>
<proteinExistence type="inferred from homology"/>
<evidence type="ECO:0000256" key="5">
    <source>
        <dbReference type="ARBA" id="ARBA00022801"/>
    </source>
</evidence>
<dbReference type="PANTHER" id="PTHR42693">
    <property type="entry name" value="ARYLSULFATASE FAMILY MEMBER"/>
    <property type="match status" value="1"/>
</dbReference>
<evidence type="ECO:0000256" key="2">
    <source>
        <dbReference type="ARBA" id="ARBA00008779"/>
    </source>
</evidence>
<keyword evidence="4" id="KW-0732">Signal</keyword>
<dbReference type="SUPFAM" id="SSF53649">
    <property type="entry name" value="Alkaline phosphatase-like"/>
    <property type="match status" value="1"/>
</dbReference>
<dbReference type="Gene3D" id="3.30.1120.10">
    <property type="match status" value="1"/>
</dbReference>
<dbReference type="AlphaFoldDB" id="A0A2G8KSS3"/>
<comment type="caution">
    <text evidence="9">The sequence shown here is derived from an EMBL/GenBank/DDBJ whole genome shotgun (WGS) entry which is preliminary data.</text>
</comment>